<evidence type="ECO:0000313" key="1">
    <source>
        <dbReference type="EnsemblMetazoa" id="RPRC011416-PA"/>
    </source>
</evidence>
<dbReference type="EMBL" id="ACPB03006917">
    <property type="status" value="NOT_ANNOTATED_CDS"/>
    <property type="molecule type" value="Genomic_DNA"/>
</dbReference>
<dbReference type="EnsemblMetazoa" id="RPRC011416-RA">
    <property type="protein sequence ID" value="RPRC011416-PA"/>
    <property type="gene ID" value="RPRC011416"/>
</dbReference>
<dbReference type="HOGENOM" id="CLU_2743186_0_0_1"/>
<name>T1I547_RHOPR</name>
<dbReference type="eggNOG" id="KOG3510">
    <property type="taxonomic scope" value="Eukaryota"/>
</dbReference>
<dbReference type="Gene3D" id="2.60.40.10">
    <property type="entry name" value="Immunoglobulins"/>
    <property type="match status" value="1"/>
</dbReference>
<dbReference type="AlphaFoldDB" id="T1I547"/>
<reference evidence="1" key="1">
    <citation type="submission" date="2015-05" db="UniProtKB">
        <authorList>
            <consortium name="EnsemblMetazoa"/>
        </authorList>
    </citation>
    <scope>IDENTIFICATION</scope>
</reference>
<dbReference type="Proteomes" id="UP000015103">
    <property type="component" value="Unassembled WGS sequence"/>
</dbReference>
<dbReference type="SUPFAM" id="SSF48726">
    <property type="entry name" value="Immunoglobulin"/>
    <property type="match status" value="1"/>
</dbReference>
<dbReference type="EMBL" id="ACPB03006918">
    <property type="status" value="NOT_ANNOTATED_CDS"/>
    <property type="molecule type" value="Genomic_DNA"/>
</dbReference>
<organism evidence="1 2">
    <name type="scientific">Rhodnius prolixus</name>
    <name type="common">Triatomid bug</name>
    <dbReference type="NCBI Taxonomy" id="13249"/>
    <lineage>
        <taxon>Eukaryota</taxon>
        <taxon>Metazoa</taxon>
        <taxon>Ecdysozoa</taxon>
        <taxon>Arthropoda</taxon>
        <taxon>Hexapoda</taxon>
        <taxon>Insecta</taxon>
        <taxon>Pterygota</taxon>
        <taxon>Neoptera</taxon>
        <taxon>Paraneoptera</taxon>
        <taxon>Hemiptera</taxon>
        <taxon>Heteroptera</taxon>
        <taxon>Panheteroptera</taxon>
        <taxon>Cimicomorpha</taxon>
        <taxon>Reduviidae</taxon>
        <taxon>Triatominae</taxon>
        <taxon>Rhodnius</taxon>
    </lineage>
</organism>
<keyword evidence="2" id="KW-1185">Reference proteome</keyword>
<accession>T1I547</accession>
<dbReference type="InParanoid" id="T1I547"/>
<sequence>MKLTILSVTPSDFGSYKCVSKNSLGDTDGTIKLYPVPRPATNRPKHKGRRLVLLKHIEHHLLHNYYDTLVT</sequence>
<dbReference type="InterPro" id="IPR013783">
    <property type="entry name" value="Ig-like_fold"/>
</dbReference>
<evidence type="ECO:0008006" key="3">
    <source>
        <dbReference type="Google" id="ProtNLM"/>
    </source>
</evidence>
<protein>
    <recommendedName>
        <fullName evidence="3">Immunoglobulin I-set domain-containing protein</fullName>
    </recommendedName>
</protein>
<dbReference type="STRING" id="13249.T1I547"/>
<dbReference type="InterPro" id="IPR036179">
    <property type="entry name" value="Ig-like_dom_sf"/>
</dbReference>
<dbReference type="VEuPathDB" id="VectorBase:RPRC011416"/>
<proteinExistence type="predicted"/>
<evidence type="ECO:0000313" key="2">
    <source>
        <dbReference type="Proteomes" id="UP000015103"/>
    </source>
</evidence>